<dbReference type="PANTHER" id="PTHR10160">
    <property type="entry name" value="NAD(P) TRANSHYDROGENASE"/>
    <property type="match status" value="1"/>
</dbReference>
<reference evidence="27" key="1">
    <citation type="submission" date="2023-08" db="EMBL/GenBank/DDBJ databases">
        <authorList>
            <person name="Audoor S."/>
            <person name="Bilcke G."/>
        </authorList>
    </citation>
    <scope>NUCLEOTIDE SEQUENCE</scope>
</reference>
<dbReference type="Gene3D" id="3.40.50.1220">
    <property type="entry name" value="TPP-binding domain"/>
    <property type="match status" value="1"/>
</dbReference>
<keyword evidence="10" id="KW-0999">Mitochondrion inner membrane</keyword>
<dbReference type="GO" id="GO:0050661">
    <property type="term" value="F:NADP binding"/>
    <property type="evidence" value="ECO:0007669"/>
    <property type="project" value="TreeGrafter"/>
</dbReference>
<dbReference type="InterPro" id="IPR036291">
    <property type="entry name" value="NAD(P)-bd_dom_sf"/>
</dbReference>
<keyword evidence="9" id="KW-0547">Nucleotide-binding</keyword>
<keyword evidence="8 24" id="KW-0812">Transmembrane</keyword>
<evidence type="ECO:0000256" key="9">
    <source>
        <dbReference type="ARBA" id="ARBA00022741"/>
    </source>
</evidence>
<dbReference type="SMART" id="SM01002">
    <property type="entry name" value="AlaDh_PNT_C"/>
    <property type="match status" value="1"/>
</dbReference>
<dbReference type="GO" id="GO:0005743">
    <property type="term" value="C:mitochondrial inner membrane"/>
    <property type="evidence" value="ECO:0007669"/>
    <property type="project" value="UniProtKB-SubCell"/>
</dbReference>
<keyword evidence="18 24" id="KW-0472">Membrane</keyword>
<evidence type="ECO:0000256" key="15">
    <source>
        <dbReference type="ARBA" id="ARBA00022990"/>
    </source>
</evidence>
<dbReference type="EMBL" id="CAKOGP040000113">
    <property type="protein sequence ID" value="CAJ1930643.1"/>
    <property type="molecule type" value="Genomic_DNA"/>
</dbReference>
<feature type="transmembrane region" description="Helical" evidence="24">
    <location>
        <begin position="819"/>
        <end position="840"/>
    </location>
</feature>
<evidence type="ECO:0000256" key="24">
    <source>
        <dbReference type="SAM" id="Phobius"/>
    </source>
</evidence>
<dbReference type="NCBIfam" id="NF006942">
    <property type="entry name" value="PRK09424.1"/>
    <property type="match status" value="1"/>
</dbReference>
<dbReference type="PANTHER" id="PTHR10160:SF19">
    <property type="entry name" value="PROTON-TRANSLOCATING NAD(P)(+) TRANSHYDROGENASE"/>
    <property type="match status" value="1"/>
</dbReference>
<gene>
    <name evidence="27" type="ORF">CYCCA115_LOCUS2015</name>
</gene>
<keyword evidence="6" id="KW-1003">Cell membrane</keyword>
<dbReference type="SMART" id="SM01003">
    <property type="entry name" value="AlaDh_PNT_N"/>
    <property type="match status" value="1"/>
</dbReference>
<evidence type="ECO:0000256" key="12">
    <source>
        <dbReference type="ARBA" id="ARBA00022946"/>
    </source>
</evidence>
<dbReference type="Proteomes" id="UP001295423">
    <property type="component" value="Unassembled WGS sequence"/>
</dbReference>
<keyword evidence="12" id="KW-0809">Transit peptide</keyword>
<evidence type="ECO:0000256" key="16">
    <source>
        <dbReference type="ARBA" id="ARBA00023027"/>
    </source>
</evidence>
<dbReference type="FunFam" id="3.40.50.720:FF:000028">
    <property type="entry name" value="NAD(P) transhydrogenase subunit alpha"/>
    <property type="match status" value="1"/>
</dbReference>
<evidence type="ECO:0000256" key="19">
    <source>
        <dbReference type="ARBA" id="ARBA00048202"/>
    </source>
</evidence>
<evidence type="ECO:0000256" key="5">
    <source>
        <dbReference type="ARBA" id="ARBA00012943"/>
    </source>
</evidence>
<comment type="similarity">
    <text evidence="21">In the C-terminal section; belongs to the PNT beta subunit family.</text>
</comment>
<comment type="function">
    <text evidence="20">The transhydrogenation between NADH and NADP is coupled to respiration and ATP hydrolysis and functions as a proton pump across the membrane. May play a role in reactive oxygen species (ROS) detoxification in the adrenal gland.</text>
</comment>
<evidence type="ECO:0000313" key="27">
    <source>
        <dbReference type="EMBL" id="CAJ1930643.1"/>
    </source>
</evidence>
<comment type="subcellular location">
    <subcellularLocation>
        <location evidence="2">Cell inner membrane</location>
        <topology evidence="2">Multi-pass membrane protein</topology>
    </subcellularLocation>
    <subcellularLocation>
        <location evidence="1">Mitochondrion inner membrane</location>
        <topology evidence="1">Multi-pass membrane protein</topology>
        <orientation evidence="1">Matrix side</orientation>
    </subcellularLocation>
</comment>
<evidence type="ECO:0000256" key="1">
    <source>
        <dbReference type="ARBA" id="ARBA00004292"/>
    </source>
</evidence>
<evidence type="ECO:0000256" key="22">
    <source>
        <dbReference type="ARBA" id="ARBA00074145"/>
    </source>
</evidence>
<dbReference type="Pfam" id="PF12769">
    <property type="entry name" value="PNTB_4TM"/>
    <property type="match status" value="1"/>
</dbReference>
<keyword evidence="28" id="KW-1185">Reference proteome</keyword>
<dbReference type="SUPFAM" id="SSF52467">
    <property type="entry name" value="DHS-like NAD/FAD-binding domain"/>
    <property type="match status" value="1"/>
</dbReference>
<dbReference type="InterPro" id="IPR024605">
    <property type="entry name" value="NADP_transhyd_a_C"/>
</dbReference>
<dbReference type="CDD" id="cd05304">
    <property type="entry name" value="Rubrum_tdh"/>
    <property type="match status" value="1"/>
</dbReference>
<dbReference type="InterPro" id="IPR007698">
    <property type="entry name" value="AlaDH/PNT_NAD(H)-bd"/>
</dbReference>
<dbReference type="GO" id="GO:0008750">
    <property type="term" value="F:proton-translocating NAD(P)+ transhydrogenase activity"/>
    <property type="evidence" value="ECO:0007669"/>
    <property type="project" value="UniProtKB-EC"/>
</dbReference>
<dbReference type="Gene3D" id="3.40.50.720">
    <property type="entry name" value="NAD(P)-binding Rossmann-like Domain"/>
    <property type="match status" value="2"/>
</dbReference>
<dbReference type="Pfam" id="PF02233">
    <property type="entry name" value="PNTB"/>
    <property type="match status" value="1"/>
</dbReference>
<evidence type="ECO:0000256" key="11">
    <source>
        <dbReference type="ARBA" id="ARBA00022857"/>
    </source>
</evidence>
<dbReference type="NCBIfam" id="TIGR00561">
    <property type="entry name" value="pntA"/>
    <property type="match status" value="1"/>
</dbReference>
<feature type="transmembrane region" description="Helical" evidence="24">
    <location>
        <begin position="591"/>
        <end position="609"/>
    </location>
</feature>
<evidence type="ECO:0000256" key="10">
    <source>
        <dbReference type="ARBA" id="ARBA00022792"/>
    </source>
</evidence>
<organism evidence="27 28">
    <name type="scientific">Cylindrotheca closterium</name>
    <dbReference type="NCBI Taxonomy" id="2856"/>
    <lineage>
        <taxon>Eukaryota</taxon>
        <taxon>Sar</taxon>
        <taxon>Stramenopiles</taxon>
        <taxon>Ochrophyta</taxon>
        <taxon>Bacillariophyta</taxon>
        <taxon>Bacillariophyceae</taxon>
        <taxon>Bacillariophycidae</taxon>
        <taxon>Bacillariales</taxon>
        <taxon>Bacillariaceae</taxon>
        <taxon>Cylindrotheca</taxon>
    </lineage>
</organism>
<evidence type="ECO:0000256" key="23">
    <source>
        <dbReference type="ARBA" id="ARBA00079255"/>
    </source>
</evidence>
<dbReference type="SUPFAM" id="SSF51735">
    <property type="entry name" value="NAD(P)-binding Rossmann-fold domains"/>
    <property type="match status" value="1"/>
</dbReference>
<comment type="subunit">
    <text evidence="4">Homodimer.</text>
</comment>
<feature type="domain" description="Alanine dehydrogenase/pyridine nucleotide transhydrogenase N-terminal" evidence="26">
    <location>
        <begin position="45"/>
        <end position="179"/>
    </location>
</feature>
<evidence type="ECO:0000256" key="21">
    <source>
        <dbReference type="ARBA" id="ARBA00061558"/>
    </source>
</evidence>
<name>A0AAD2CDA8_9STRA</name>
<dbReference type="GO" id="GO:0005886">
    <property type="term" value="C:plasma membrane"/>
    <property type="evidence" value="ECO:0007669"/>
    <property type="project" value="UniProtKB-SubCell"/>
</dbReference>
<keyword evidence="7" id="KW-0997">Cell inner membrane</keyword>
<dbReference type="InterPro" id="IPR026255">
    <property type="entry name" value="NADP_transhyd_a"/>
</dbReference>
<feature type="domain" description="Alanine dehydrogenase/pyridine nucleotide transhydrogenase NAD(H)-binding" evidence="25">
    <location>
        <begin position="188"/>
        <end position="353"/>
    </location>
</feature>
<keyword evidence="11" id="KW-0521">NADP</keyword>
<evidence type="ECO:0000256" key="4">
    <source>
        <dbReference type="ARBA" id="ARBA00011738"/>
    </source>
</evidence>
<dbReference type="InterPro" id="IPR029035">
    <property type="entry name" value="DHS-like_NAD/FAD-binding_dom"/>
</dbReference>
<protein>
    <recommendedName>
        <fullName evidence="22">NAD(P) transhydrogenase, mitochondrial</fullName>
        <ecNumber evidence="5">7.1.1.1</ecNumber>
    </recommendedName>
    <alternativeName>
        <fullName evidence="23">Nicotinamide nucleotide transhydrogenase</fullName>
    </alternativeName>
</protein>
<evidence type="ECO:0000256" key="14">
    <source>
        <dbReference type="ARBA" id="ARBA00022989"/>
    </source>
</evidence>
<evidence type="ECO:0000256" key="2">
    <source>
        <dbReference type="ARBA" id="ARBA00004429"/>
    </source>
</evidence>
<dbReference type="SUPFAM" id="SSF52283">
    <property type="entry name" value="Formate/glycerate dehydrogenase catalytic domain-like"/>
    <property type="match status" value="1"/>
</dbReference>
<feature type="transmembrane region" description="Helical" evidence="24">
    <location>
        <begin position="673"/>
        <end position="693"/>
    </location>
</feature>
<dbReference type="GO" id="GO:0006740">
    <property type="term" value="P:NADPH regeneration"/>
    <property type="evidence" value="ECO:0007669"/>
    <property type="project" value="TreeGrafter"/>
</dbReference>
<evidence type="ECO:0000256" key="20">
    <source>
        <dbReference type="ARBA" id="ARBA00054910"/>
    </source>
</evidence>
<keyword evidence="13" id="KW-1278">Translocase</keyword>
<dbReference type="FunFam" id="3.40.50.1220:FF:000002">
    <property type="entry name" value="NAD(P) transhydrogenase subunit beta"/>
    <property type="match status" value="1"/>
</dbReference>
<dbReference type="Pfam" id="PF01262">
    <property type="entry name" value="AlaDh_PNT_C"/>
    <property type="match status" value="1"/>
</dbReference>
<evidence type="ECO:0000259" key="26">
    <source>
        <dbReference type="SMART" id="SM01003"/>
    </source>
</evidence>
<comment type="similarity">
    <text evidence="3">In the N-terminal section; belongs to the AlaDH/PNT family.</text>
</comment>
<feature type="transmembrane region" description="Helical" evidence="24">
    <location>
        <begin position="523"/>
        <end position="550"/>
    </location>
</feature>
<dbReference type="Pfam" id="PF05222">
    <property type="entry name" value="AlaDh_PNT_N"/>
    <property type="match status" value="1"/>
</dbReference>
<evidence type="ECO:0000256" key="18">
    <source>
        <dbReference type="ARBA" id="ARBA00023136"/>
    </source>
</evidence>
<sequence length="1055" mass="110322">MLRLAGHSSAVLRRPRTSISIRIRAFSAKADEKPKGTPYASLKLGIPKETFPLEKRVAATPESIQRLTKPGFQVVVEDGAGEKAFFSNADYEAAGATIAPAEQIWKESDIVMKLRPPTDKEVEMLEDRTLISFLYPKQNEGLVKKLQDQKATAFAMDCIPRTLSRGQTYDALSSQANISGYRAVLEASNEFGRFFAGQMTAAGKVPPAKVLVIGTGVAGLAAIQTAKNMGSVVRAFDVRPVTKEQVEAMGGQFLEVDFEEDGSAAGGYAKEMSKEWHAAARAMLTKQCEDVDIVITTALIPGRTAPIMVTKEMVAKMKSGSVTVDLAAEAGGNIETTVADKKIVTPNGVTCIGYTDLPSRLPTTSSSLYSNNISKFLLSIGPHTSKEPSYYFIDHEDEAVRGMLVVENGEMMYPAPLPPPPPVVAKKEEDTVVVEIDHKAPYFTGAKNAALLSTSILAIGAVAPNAAFSSMFTTFALSNIIGVQVVLGVSHALHSPLMAVTNAISGTTALGGMHLYAHSNSAVASILGATATTLSTVNIVGGFIVTTKMLDMFKRPDDPPEYYHYYGVPAATTMGLYTIGTLTGKFPEIDASAATLSGLLCIGGIGGLASQQTARLGAVSGQMGVALGVASTLGHISPKFSTAAAIAGMMGVGGIAGNIIAKKVDPTSLPQTVAAFHSLVGIAASSAAVGDFLNAAPATTELDGVHLASIYLATVIGSVTATGSLVAFGKLDGRMSSAPLKLERRDQINMGLGAATLGAGAVVMGAPELGVGMTALTSALTTSGILGWHMTASIGGADMPVVITVLNSYSGWALCAEGFMLDMPLLTTVGALIGCSGAALTKIMCDAMNRDIVSVILGGYGTKSNSGGGEAMVFEGEATMTSVDETVRMLSEAESIICVPGYGLAVAHAQYPLKELAETLMKNGKKFRFAIHPVAGRMPGQLNVLLAEAGVPYDIVEEMEEINDDFASTDLVLVIGANDTVNSSAEDDPNSQIAGMPVLRVWNSKQVIVMKRSLAAGYAGVENPVFLKDNTDMLLGDAKDTVEKLSAGIRGVYPK</sequence>
<comment type="catalytic activity">
    <reaction evidence="19">
        <text>NAD(+) + NADPH + H(+)(in) = NADH + NADP(+) + H(+)(out)</text>
        <dbReference type="Rhea" id="RHEA:47992"/>
        <dbReference type="ChEBI" id="CHEBI:15378"/>
        <dbReference type="ChEBI" id="CHEBI:57540"/>
        <dbReference type="ChEBI" id="CHEBI:57783"/>
        <dbReference type="ChEBI" id="CHEBI:57945"/>
        <dbReference type="ChEBI" id="CHEBI:58349"/>
        <dbReference type="EC" id="7.1.1.1"/>
    </reaction>
</comment>
<dbReference type="AlphaFoldDB" id="A0AAD2CDA8"/>
<feature type="transmembrane region" description="Helical" evidence="24">
    <location>
        <begin position="748"/>
        <end position="766"/>
    </location>
</feature>
<evidence type="ECO:0000256" key="3">
    <source>
        <dbReference type="ARBA" id="ARBA00005624"/>
    </source>
</evidence>
<evidence type="ECO:0000256" key="8">
    <source>
        <dbReference type="ARBA" id="ARBA00022692"/>
    </source>
</evidence>
<evidence type="ECO:0000313" key="28">
    <source>
        <dbReference type="Proteomes" id="UP001295423"/>
    </source>
</evidence>
<dbReference type="InterPro" id="IPR034300">
    <property type="entry name" value="PNTB-like"/>
</dbReference>
<evidence type="ECO:0000256" key="7">
    <source>
        <dbReference type="ARBA" id="ARBA00022519"/>
    </source>
</evidence>
<keyword evidence="15" id="KW-0007">Acetylation</keyword>
<feature type="transmembrane region" description="Helical" evidence="24">
    <location>
        <begin position="705"/>
        <end position="728"/>
    </location>
</feature>
<evidence type="ECO:0000259" key="25">
    <source>
        <dbReference type="SMART" id="SM01002"/>
    </source>
</evidence>
<keyword evidence="16" id="KW-0520">NAD</keyword>
<dbReference type="EC" id="7.1.1.1" evidence="5"/>
<evidence type="ECO:0000256" key="6">
    <source>
        <dbReference type="ARBA" id="ARBA00022475"/>
    </source>
</evidence>
<keyword evidence="14 24" id="KW-1133">Transmembrane helix</keyword>
<feature type="transmembrane region" description="Helical" evidence="24">
    <location>
        <begin position="642"/>
        <end position="661"/>
    </location>
</feature>
<proteinExistence type="inferred from homology"/>
<dbReference type="InterPro" id="IPR007886">
    <property type="entry name" value="AlaDH/PNT_N"/>
</dbReference>
<keyword evidence="17" id="KW-0496">Mitochondrion</keyword>
<evidence type="ECO:0000256" key="13">
    <source>
        <dbReference type="ARBA" id="ARBA00022967"/>
    </source>
</evidence>
<feature type="transmembrane region" description="Helical" evidence="24">
    <location>
        <begin position="562"/>
        <end position="579"/>
    </location>
</feature>
<accession>A0AAD2CDA8</accession>
<feature type="transmembrane region" description="Helical" evidence="24">
    <location>
        <begin position="616"/>
        <end position="636"/>
    </location>
</feature>
<comment type="caution">
    <text evidence="27">The sequence shown here is derived from an EMBL/GenBank/DDBJ whole genome shotgun (WGS) entry which is preliminary data.</text>
</comment>
<evidence type="ECO:0000256" key="17">
    <source>
        <dbReference type="ARBA" id="ARBA00023128"/>
    </source>
</evidence>